<feature type="transmembrane region" description="Helical" evidence="6">
    <location>
        <begin position="139"/>
        <end position="156"/>
    </location>
</feature>
<dbReference type="InterPro" id="IPR037185">
    <property type="entry name" value="EmrE-like"/>
</dbReference>
<dbReference type="InterPro" id="IPR050638">
    <property type="entry name" value="AA-Vitamin_Transporters"/>
</dbReference>
<evidence type="ECO:0000256" key="4">
    <source>
        <dbReference type="ARBA" id="ARBA00022989"/>
    </source>
</evidence>
<feature type="transmembrane region" description="Helical" evidence="6">
    <location>
        <begin position="257"/>
        <end position="276"/>
    </location>
</feature>
<dbReference type="Proteomes" id="UP000444185">
    <property type="component" value="Unassembled WGS sequence"/>
</dbReference>
<evidence type="ECO:0000259" key="7">
    <source>
        <dbReference type="Pfam" id="PF00892"/>
    </source>
</evidence>
<feature type="transmembrane region" description="Helical" evidence="6">
    <location>
        <begin position="82"/>
        <end position="104"/>
    </location>
</feature>
<feature type="transmembrane region" description="Helical" evidence="6">
    <location>
        <begin position="56"/>
        <end position="75"/>
    </location>
</feature>
<dbReference type="PANTHER" id="PTHR32322">
    <property type="entry name" value="INNER MEMBRANE TRANSPORTER"/>
    <property type="match status" value="1"/>
</dbReference>
<organism evidence="8 9">
    <name type="scientific">Qipengyuania gaetbuli</name>
    <dbReference type="NCBI Taxonomy" id="266952"/>
    <lineage>
        <taxon>Bacteria</taxon>
        <taxon>Pseudomonadati</taxon>
        <taxon>Pseudomonadota</taxon>
        <taxon>Alphaproteobacteria</taxon>
        <taxon>Sphingomonadales</taxon>
        <taxon>Erythrobacteraceae</taxon>
        <taxon>Qipengyuania</taxon>
    </lineage>
</organism>
<evidence type="ECO:0000256" key="3">
    <source>
        <dbReference type="ARBA" id="ARBA00022692"/>
    </source>
</evidence>
<comment type="caution">
    <text evidence="8">The sequence shown here is derived from an EMBL/GenBank/DDBJ whole genome shotgun (WGS) entry which is preliminary data.</text>
</comment>
<keyword evidence="3 6" id="KW-0812">Transmembrane</keyword>
<gene>
    <name evidence="8" type="ORF">GRI42_05810</name>
</gene>
<feature type="transmembrane region" description="Helical" evidence="6">
    <location>
        <begin position="26"/>
        <end position="44"/>
    </location>
</feature>
<keyword evidence="9" id="KW-1185">Reference proteome</keyword>
<evidence type="ECO:0000256" key="2">
    <source>
        <dbReference type="ARBA" id="ARBA00007362"/>
    </source>
</evidence>
<feature type="transmembrane region" description="Helical" evidence="6">
    <location>
        <begin position="224"/>
        <end position="245"/>
    </location>
</feature>
<dbReference type="SUPFAM" id="SSF103481">
    <property type="entry name" value="Multidrug resistance efflux transporter EmrE"/>
    <property type="match status" value="2"/>
</dbReference>
<dbReference type="InterPro" id="IPR000620">
    <property type="entry name" value="EamA_dom"/>
</dbReference>
<reference evidence="8 9" key="1">
    <citation type="submission" date="2019-12" db="EMBL/GenBank/DDBJ databases">
        <title>Genomic-based taxomic classification of the family Erythrobacteraceae.</title>
        <authorList>
            <person name="Xu L."/>
        </authorList>
    </citation>
    <scope>NUCLEOTIDE SEQUENCE [LARGE SCALE GENOMIC DNA]</scope>
    <source>
        <strain evidence="8 9">DSM 16225</strain>
    </source>
</reference>
<evidence type="ECO:0000313" key="9">
    <source>
        <dbReference type="Proteomes" id="UP000444185"/>
    </source>
</evidence>
<dbReference type="OrthoDB" id="7158585at2"/>
<dbReference type="AlphaFoldDB" id="A0A844XXW4"/>
<protein>
    <submittedName>
        <fullName evidence="8">EamA family transporter</fullName>
    </submittedName>
</protein>
<dbReference type="PANTHER" id="PTHR32322:SF2">
    <property type="entry name" value="EAMA DOMAIN-CONTAINING PROTEIN"/>
    <property type="match status" value="1"/>
</dbReference>
<name>A0A844XXW4_9SPHN</name>
<keyword evidence="5 6" id="KW-0472">Membrane</keyword>
<feature type="transmembrane region" description="Helical" evidence="6">
    <location>
        <begin position="195"/>
        <end position="212"/>
    </location>
</feature>
<feature type="domain" description="EamA" evidence="7">
    <location>
        <begin position="30"/>
        <end position="153"/>
    </location>
</feature>
<evidence type="ECO:0000313" key="8">
    <source>
        <dbReference type="EMBL" id="MXO50820.1"/>
    </source>
</evidence>
<dbReference type="GO" id="GO:0016020">
    <property type="term" value="C:membrane"/>
    <property type="evidence" value="ECO:0007669"/>
    <property type="project" value="UniProtKB-SubCell"/>
</dbReference>
<feature type="transmembrane region" description="Helical" evidence="6">
    <location>
        <begin position="110"/>
        <end position="132"/>
    </location>
</feature>
<feature type="transmembrane region" description="Helical" evidence="6">
    <location>
        <begin position="282"/>
        <end position="301"/>
    </location>
</feature>
<evidence type="ECO:0000256" key="5">
    <source>
        <dbReference type="ARBA" id="ARBA00023136"/>
    </source>
</evidence>
<sequence>MRWRTSGWPTCTACSRRWKAEPVSPRAFAIIMACNVVWALNVVVSKIAVSDLETPPLFYALLRSAIVALALLPLLRPVPRQLGRVMLIGLAISGGSFALLFMGLQTASPSAAGVVSLSGAPMTVLFAILFLGERIRWKRGLGIALAFGGVLYAMTGGNQMEASTGLILIFAGAVVGALGTVFMKQLDISSIRLQAWAALASVLVLLPLSLAMETGQATSWRAAPWELAACLVFAAIVVSVGAHTAYYRLLQENDANLVVPLTLMTPILTIVFGAWLTGDAVSTRLVVGGAIALAGVAIIVLRPTRNIFKPLLVKTRI</sequence>
<feature type="domain" description="EamA" evidence="7">
    <location>
        <begin position="164"/>
        <end position="300"/>
    </location>
</feature>
<evidence type="ECO:0000256" key="6">
    <source>
        <dbReference type="SAM" id="Phobius"/>
    </source>
</evidence>
<accession>A0A844XXW4</accession>
<dbReference type="EMBL" id="WTYF01000004">
    <property type="protein sequence ID" value="MXO50820.1"/>
    <property type="molecule type" value="Genomic_DNA"/>
</dbReference>
<proteinExistence type="inferred from homology"/>
<comment type="subcellular location">
    <subcellularLocation>
        <location evidence="1">Membrane</location>
        <topology evidence="1">Multi-pass membrane protein</topology>
    </subcellularLocation>
</comment>
<evidence type="ECO:0000256" key="1">
    <source>
        <dbReference type="ARBA" id="ARBA00004141"/>
    </source>
</evidence>
<feature type="transmembrane region" description="Helical" evidence="6">
    <location>
        <begin position="162"/>
        <end position="183"/>
    </location>
</feature>
<keyword evidence="4 6" id="KW-1133">Transmembrane helix</keyword>
<comment type="similarity">
    <text evidence="2">Belongs to the EamA transporter family.</text>
</comment>
<dbReference type="Pfam" id="PF00892">
    <property type="entry name" value="EamA"/>
    <property type="match status" value="2"/>
</dbReference>